<accession>A0AAX4KKV2</accession>
<organism evidence="1 2">
    <name type="scientific">Kwoniella europaea PYCC6329</name>
    <dbReference type="NCBI Taxonomy" id="1423913"/>
    <lineage>
        <taxon>Eukaryota</taxon>
        <taxon>Fungi</taxon>
        <taxon>Dikarya</taxon>
        <taxon>Basidiomycota</taxon>
        <taxon>Agaricomycotina</taxon>
        <taxon>Tremellomycetes</taxon>
        <taxon>Tremellales</taxon>
        <taxon>Cryptococcaceae</taxon>
        <taxon>Kwoniella</taxon>
    </lineage>
</organism>
<name>A0AAX4KKV2_9TREE</name>
<protein>
    <submittedName>
        <fullName evidence="1">Uncharacterized protein</fullName>
    </submittedName>
</protein>
<evidence type="ECO:0000313" key="1">
    <source>
        <dbReference type="EMBL" id="WWD06165.1"/>
    </source>
</evidence>
<dbReference type="KEGG" id="ker:91103052"/>
<reference evidence="1 2" key="1">
    <citation type="submission" date="2024-01" db="EMBL/GenBank/DDBJ databases">
        <title>Comparative genomics of Cryptococcus and Kwoniella reveals pathogenesis evolution and contrasting modes of karyotype evolution via chromosome fusion or intercentromeric recombination.</title>
        <authorList>
            <person name="Coelho M.A."/>
            <person name="David-Palma M."/>
            <person name="Shea T."/>
            <person name="Bowers K."/>
            <person name="McGinley-Smith S."/>
            <person name="Mohammad A.W."/>
            <person name="Gnirke A."/>
            <person name="Yurkov A.M."/>
            <person name="Nowrousian M."/>
            <person name="Sun S."/>
            <person name="Cuomo C.A."/>
            <person name="Heitman J."/>
        </authorList>
    </citation>
    <scope>NUCLEOTIDE SEQUENCE [LARGE SCALE GENOMIC DNA]</scope>
    <source>
        <strain evidence="1 2">PYCC6329</strain>
    </source>
</reference>
<gene>
    <name evidence="1" type="ORF">V865_004250</name>
</gene>
<dbReference type="EMBL" id="CP144089">
    <property type="protein sequence ID" value="WWD06165.1"/>
    <property type="molecule type" value="Genomic_DNA"/>
</dbReference>
<dbReference type="AlphaFoldDB" id="A0AAX4KKV2"/>
<dbReference type="Proteomes" id="UP001358614">
    <property type="component" value="Chromosome 1"/>
</dbReference>
<proteinExistence type="predicted"/>
<evidence type="ECO:0000313" key="2">
    <source>
        <dbReference type="Proteomes" id="UP001358614"/>
    </source>
</evidence>
<dbReference type="GeneID" id="91103052"/>
<dbReference type="RefSeq" id="XP_066084132.1">
    <property type="nucleotide sequence ID" value="XM_066228035.1"/>
</dbReference>
<keyword evidence="2" id="KW-1185">Reference proteome</keyword>
<sequence length="209" mass="23894">MVQYDNTFLGTATRSEVVAALSSGEKDVDYTHYKYENFDTNNGVFSSMKDKTVDSNMKSVSLDFSSHHGNKTINYGEHSFTPSHAIATTKEKAPPGKPRHAACDTVFFESTYDGYKVYRIPYTSIRYQDQNGDPRDATLFIKSPGDFHHVQKLNVKTTDFSDTHRASNAKNPNRWEICNIEENDYRHWEATREDSHDTVTADVTVYQLR</sequence>